<reference evidence="1 2" key="1">
    <citation type="journal article" date="2013" name="Genome Announc.">
        <title>Complete Genome Sequence of the Solvent Producer Clostridium saccharobutylicum NCP262 (DSM 13864).</title>
        <authorList>
            <person name="Poehlein A."/>
            <person name="Hartwich K."/>
            <person name="Krabben P."/>
            <person name="Ehrenreich A."/>
            <person name="Liebl W."/>
            <person name="Durre P."/>
            <person name="Gottschalk G."/>
            <person name="Daniel R."/>
        </authorList>
    </citation>
    <scope>NUCLEOTIDE SEQUENCE [LARGE SCALE GENOMIC DNA]</scope>
    <source>
        <strain evidence="1">DSM 13864</strain>
    </source>
</reference>
<dbReference type="Proteomes" id="UP000017118">
    <property type="component" value="Chromosome"/>
</dbReference>
<name>U5MPL3_CLOSA</name>
<dbReference type="EMBL" id="CP006721">
    <property type="protein sequence ID" value="AGX42433.1"/>
    <property type="molecule type" value="Genomic_DNA"/>
</dbReference>
<dbReference type="PATRIC" id="fig|1345695.10.peg.4165"/>
<sequence length="60" mass="7255">MIYARNEKNLNYIKTLVIKIDKVQYARVFDYRDIEVNNVQLFENTSKIFEIFNELAEFCS</sequence>
<dbReference type="KEGG" id="csb:CLSA_c14330"/>
<dbReference type="HOGENOM" id="CLU_2933229_0_0_9"/>
<protein>
    <submittedName>
        <fullName evidence="1">Uncharacterized protein</fullName>
    </submittedName>
</protein>
<keyword evidence="2" id="KW-1185">Reference proteome</keyword>
<proteinExistence type="predicted"/>
<dbReference type="GeneID" id="55473936"/>
<evidence type="ECO:0000313" key="2">
    <source>
        <dbReference type="Proteomes" id="UP000017118"/>
    </source>
</evidence>
<gene>
    <name evidence="1" type="ORF">CLSA_c14330</name>
</gene>
<dbReference type="AlphaFoldDB" id="U5MPL3"/>
<organism evidence="1 2">
    <name type="scientific">Clostridium saccharobutylicum DSM 13864</name>
    <dbReference type="NCBI Taxonomy" id="1345695"/>
    <lineage>
        <taxon>Bacteria</taxon>
        <taxon>Bacillati</taxon>
        <taxon>Bacillota</taxon>
        <taxon>Clostridia</taxon>
        <taxon>Eubacteriales</taxon>
        <taxon>Clostridiaceae</taxon>
        <taxon>Clostridium</taxon>
    </lineage>
</organism>
<dbReference type="RefSeq" id="WP_022744713.1">
    <property type="nucleotide sequence ID" value="NC_022571.1"/>
</dbReference>
<evidence type="ECO:0000313" key="1">
    <source>
        <dbReference type="EMBL" id="AGX42433.1"/>
    </source>
</evidence>
<accession>U5MPL3</accession>